<comment type="cofactor">
    <cofactor evidence="10">
        <name>Mg(2+)</name>
        <dbReference type="ChEBI" id="CHEBI:18420"/>
    </cofactor>
    <text evidence="10">Binds 1 Mg(2+) ion per subunit. The magnesium ion binds only when substrate is bound.</text>
</comment>
<evidence type="ECO:0000256" key="11">
    <source>
        <dbReference type="PIRSR" id="PIRSR018427-1"/>
    </source>
</evidence>
<comment type="cofactor">
    <cofactor evidence="10">
        <name>Mn(2+)</name>
        <dbReference type="ChEBI" id="CHEBI:29035"/>
    </cofactor>
    <text evidence="10">Binds 1 Mn(2+) ion per subunit.</text>
</comment>
<evidence type="ECO:0000313" key="14">
    <source>
        <dbReference type="Proteomes" id="UP000321234"/>
    </source>
</evidence>
<feature type="binding site" evidence="10">
    <location>
        <position position="37"/>
    </location>
    <ligand>
        <name>Mn(2+)</name>
        <dbReference type="ChEBI" id="CHEBI:29035"/>
    </ligand>
</feature>
<dbReference type="AlphaFoldDB" id="A0A5C8ZDJ8"/>
<proteinExistence type="inferred from homology"/>
<dbReference type="GO" id="GO:0008299">
    <property type="term" value="P:isoprenoid biosynthetic process"/>
    <property type="evidence" value="ECO:0007669"/>
    <property type="project" value="UniProtKB-UniRule"/>
</dbReference>
<evidence type="ECO:0000256" key="8">
    <source>
        <dbReference type="ARBA" id="ARBA00023229"/>
    </source>
</evidence>
<keyword evidence="7 10" id="KW-0464">Manganese</keyword>
<keyword evidence="5 10" id="KW-0479">Metal-binding</keyword>
<dbReference type="FunFam" id="3.90.79.10:FF:000009">
    <property type="entry name" value="Isopentenyl-diphosphate Delta-isomerase"/>
    <property type="match status" value="1"/>
</dbReference>
<evidence type="ECO:0000259" key="12">
    <source>
        <dbReference type="PROSITE" id="PS51462"/>
    </source>
</evidence>
<comment type="catalytic activity">
    <reaction evidence="10">
        <text>isopentenyl diphosphate = dimethylallyl diphosphate</text>
        <dbReference type="Rhea" id="RHEA:23284"/>
        <dbReference type="ChEBI" id="CHEBI:57623"/>
        <dbReference type="ChEBI" id="CHEBI:128769"/>
        <dbReference type="EC" id="5.3.3.2"/>
    </reaction>
</comment>
<dbReference type="UniPathway" id="UPA00059">
    <property type="reaction ID" value="UER00104"/>
</dbReference>
<organism evidence="13 14">
    <name type="scientific">Quadrisphaera setariae</name>
    <dbReference type="NCBI Taxonomy" id="2593304"/>
    <lineage>
        <taxon>Bacteria</taxon>
        <taxon>Bacillati</taxon>
        <taxon>Actinomycetota</taxon>
        <taxon>Actinomycetes</taxon>
        <taxon>Kineosporiales</taxon>
        <taxon>Kineosporiaceae</taxon>
        <taxon>Quadrisphaera</taxon>
    </lineage>
</organism>
<dbReference type="Proteomes" id="UP000321234">
    <property type="component" value="Unassembled WGS sequence"/>
</dbReference>
<evidence type="ECO:0000256" key="5">
    <source>
        <dbReference type="ARBA" id="ARBA00022723"/>
    </source>
</evidence>
<dbReference type="InterPro" id="IPR011876">
    <property type="entry name" value="IsopentenylPP_isomerase_typ1"/>
</dbReference>
<dbReference type="HAMAP" id="MF_00202">
    <property type="entry name" value="Idi"/>
    <property type="match status" value="1"/>
</dbReference>
<dbReference type="EC" id="5.3.3.2" evidence="3 10"/>
<dbReference type="GO" id="GO:0005737">
    <property type="term" value="C:cytoplasm"/>
    <property type="evidence" value="ECO:0007669"/>
    <property type="project" value="UniProtKB-SubCell"/>
</dbReference>
<keyword evidence="8 10" id="KW-0414">Isoprene biosynthesis</keyword>
<dbReference type="NCBIfam" id="TIGR02150">
    <property type="entry name" value="IPP_isom_1"/>
    <property type="match status" value="1"/>
</dbReference>
<feature type="binding site" evidence="10">
    <location>
        <position position="128"/>
    </location>
    <ligand>
        <name>Mn(2+)</name>
        <dbReference type="ChEBI" id="CHEBI:29035"/>
    </ligand>
</feature>
<keyword evidence="9 10" id="KW-0413">Isomerase</keyword>
<dbReference type="SUPFAM" id="SSF55811">
    <property type="entry name" value="Nudix"/>
    <property type="match status" value="1"/>
</dbReference>
<dbReference type="GO" id="GO:0004452">
    <property type="term" value="F:isopentenyl-diphosphate delta-isomerase activity"/>
    <property type="evidence" value="ECO:0007669"/>
    <property type="project" value="UniProtKB-UniRule"/>
</dbReference>
<keyword evidence="14" id="KW-1185">Reference proteome</keyword>
<protein>
    <recommendedName>
        <fullName evidence="3 10">Isopentenyl-diphosphate Delta-isomerase</fullName>
        <shortName evidence="10">IPP isomerase</shortName>
        <ecNumber evidence="3 10">5.3.3.2</ecNumber>
    </recommendedName>
    <alternativeName>
        <fullName evidence="10">IPP:DMAPP isomerase</fullName>
    </alternativeName>
    <alternativeName>
        <fullName evidence="10">Isopentenyl pyrophosphate isomerase</fullName>
    </alternativeName>
</protein>
<dbReference type="InterPro" id="IPR056375">
    <property type="entry name" value="Idi_bact"/>
</dbReference>
<feature type="binding site" evidence="10">
    <location>
        <position position="44"/>
    </location>
    <ligand>
        <name>Mn(2+)</name>
        <dbReference type="ChEBI" id="CHEBI:29035"/>
    </ligand>
</feature>
<dbReference type="GO" id="GO:0050992">
    <property type="term" value="P:dimethylallyl diphosphate biosynthetic process"/>
    <property type="evidence" value="ECO:0007669"/>
    <property type="project" value="UniProtKB-UniRule"/>
</dbReference>
<feature type="binding site" evidence="10">
    <location>
        <position position="99"/>
    </location>
    <ligand>
        <name>Mg(2+)</name>
        <dbReference type="ChEBI" id="CHEBI:18420"/>
    </ligand>
</feature>
<dbReference type="Pfam" id="PF00293">
    <property type="entry name" value="NUDIX"/>
    <property type="match status" value="1"/>
</dbReference>
<dbReference type="NCBIfam" id="NF002995">
    <property type="entry name" value="PRK03759.1"/>
    <property type="match status" value="1"/>
</dbReference>
<feature type="domain" description="Nudix hydrolase" evidence="12">
    <location>
        <begin position="42"/>
        <end position="176"/>
    </location>
</feature>
<evidence type="ECO:0000256" key="7">
    <source>
        <dbReference type="ARBA" id="ARBA00023211"/>
    </source>
</evidence>
<keyword evidence="4 10" id="KW-0963">Cytoplasm</keyword>
<dbReference type="EMBL" id="VKAC01000009">
    <property type="protein sequence ID" value="TXR55241.1"/>
    <property type="molecule type" value="Genomic_DNA"/>
</dbReference>
<evidence type="ECO:0000256" key="2">
    <source>
        <dbReference type="ARBA" id="ARBA00007579"/>
    </source>
</evidence>
<keyword evidence="6 10" id="KW-0460">Magnesium</keyword>
<feature type="active site" evidence="10 11">
    <location>
        <position position="79"/>
    </location>
</feature>
<reference evidence="13 14" key="1">
    <citation type="submission" date="2019-07" db="EMBL/GenBank/DDBJ databases">
        <title>Quadrisphaera sp. strain DD2A genome sequencing and assembly.</title>
        <authorList>
            <person name="Kim I."/>
        </authorList>
    </citation>
    <scope>NUCLEOTIDE SEQUENCE [LARGE SCALE GENOMIC DNA]</scope>
    <source>
        <strain evidence="13 14">DD2A</strain>
    </source>
</reference>
<evidence type="ECO:0000256" key="9">
    <source>
        <dbReference type="ARBA" id="ARBA00023235"/>
    </source>
</evidence>
<comment type="function">
    <text evidence="10">Catalyzes the 1,3-allylic rearrangement of the homoallylic substrate isopentenyl (IPP) to its highly electrophilic allylic isomer, dimethylallyl diphosphate (DMAPP).</text>
</comment>
<accession>A0A5C8ZDJ8</accession>
<dbReference type="PANTHER" id="PTHR10885">
    <property type="entry name" value="ISOPENTENYL-DIPHOSPHATE DELTA-ISOMERASE"/>
    <property type="match status" value="1"/>
</dbReference>
<dbReference type="PANTHER" id="PTHR10885:SF0">
    <property type="entry name" value="ISOPENTENYL-DIPHOSPHATE DELTA-ISOMERASE"/>
    <property type="match status" value="1"/>
</dbReference>
<comment type="pathway">
    <text evidence="1 10">Isoprenoid biosynthesis; dimethylallyl diphosphate biosynthesis; dimethylallyl diphosphate from isopentenyl diphosphate: step 1/1.</text>
</comment>
<gene>
    <name evidence="10" type="primary">idi</name>
    <name evidence="13" type="ORF">FMM08_15290</name>
</gene>
<dbReference type="RefSeq" id="WP_147927248.1">
    <property type="nucleotide sequence ID" value="NZ_VKAC01000009.1"/>
</dbReference>
<evidence type="ECO:0000256" key="1">
    <source>
        <dbReference type="ARBA" id="ARBA00004826"/>
    </source>
</evidence>
<evidence type="ECO:0000256" key="10">
    <source>
        <dbReference type="HAMAP-Rule" id="MF_00202"/>
    </source>
</evidence>
<evidence type="ECO:0000313" key="13">
    <source>
        <dbReference type="EMBL" id="TXR55241.1"/>
    </source>
</evidence>
<dbReference type="OrthoDB" id="9809458at2"/>
<feature type="active site" evidence="10 11">
    <location>
        <position position="128"/>
    </location>
</feature>
<comment type="caution">
    <text evidence="13">The sequence shown here is derived from an EMBL/GenBank/DDBJ whole genome shotgun (WGS) entry which is preliminary data.</text>
</comment>
<dbReference type="PROSITE" id="PS51462">
    <property type="entry name" value="NUDIX"/>
    <property type="match status" value="1"/>
</dbReference>
<comment type="similarity">
    <text evidence="2 10">Belongs to the IPP isomerase type 1 family.</text>
</comment>
<dbReference type="Gene3D" id="3.90.79.10">
    <property type="entry name" value="Nucleoside Triphosphate Pyrophosphohydrolase"/>
    <property type="match status" value="1"/>
</dbReference>
<comment type="subcellular location">
    <subcellularLocation>
        <location evidence="10">Cytoplasm</location>
    </subcellularLocation>
</comment>
<feature type="binding site" evidence="10">
    <location>
        <position position="126"/>
    </location>
    <ligand>
        <name>Mn(2+)</name>
        <dbReference type="ChEBI" id="CHEBI:29035"/>
    </ligand>
</feature>
<dbReference type="CDD" id="cd02885">
    <property type="entry name" value="NUDIX_IPP_Isomerase"/>
    <property type="match status" value="1"/>
</dbReference>
<evidence type="ECO:0000256" key="3">
    <source>
        <dbReference type="ARBA" id="ARBA00012057"/>
    </source>
</evidence>
<evidence type="ECO:0000256" key="6">
    <source>
        <dbReference type="ARBA" id="ARBA00022842"/>
    </source>
</evidence>
<dbReference type="PIRSF" id="PIRSF018427">
    <property type="entry name" value="Isopntndiph_ism"/>
    <property type="match status" value="1"/>
</dbReference>
<dbReference type="InterPro" id="IPR000086">
    <property type="entry name" value="NUDIX_hydrolase_dom"/>
</dbReference>
<name>A0A5C8ZDJ8_9ACTN</name>
<sequence length="192" mass="20828">MTTSLAAPGAETSAPELVVLLDEQRRPVGSTPKAGVHTSETPLHLAFSCYVSDTRGRLLLTRRAVSKLTWPGVWTNSVCGHPAPGEPFEDAVRRRARQELGLEVRDLVERLPDFAYRAVDASGVVENEFCPVFTAVADADPVPDPDEVAEWAWVEWDDAVVLAARTPFAISPWAVLQLGQLSQLELGAGATR</sequence>
<dbReference type="InterPro" id="IPR015797">
    <property type="entry name" value="NUDIX_hydrolase-like_dom_sf"/>
</dbReference>
<feature type="binding site" evidence="10">
    <location>
        <position position="81"/>
    </location>
    <ligand>
        <name>Mn(2+)</name>
        <dbReference type="ChEBI" id="CHEBI:29035"/>
    </ligand>
</feature>
<dbReference type="GO" id="GO:0046872">
    <property type="term" value="F:metal ion binding"/>
    <property type="evidence" value="ECO:0007669"/>
    <property type="project" value="UniProtKB-KW"/>
</dbReference>
<evidence type="ECO:0000256" key="4">
    <source>
        <dbReference type="ARBA" id="ARBA00022490"/>
    </source>
</evidence>